<evidence type="ECO:0000256" key="3">
    <source>
        <dbReference type="ARBA" id="ARBA00022523"/>
    </source>
</evidence>
<dbReference type="GO" id="GO:0048046">
    <property type="term" value="C:apoplast"/>
    <property type="evidence" value="ECO:0007669"/>
    <property type="project" value="UniProtKB-SubCell"/>
</dbReference>
<evidence type="ECO:0000256" key="2">
    <source>
        <dbReference type="ARBA" id="ARBA00007456"/>
    </source>
</evidence>
<dbReference type="Gramene" id="RZC63071">
    <property type="protein sequence ID" value="RZC63071"/>
    <property type="gene ID" value="C5167_024838"/>
</dbReference>
<proteinExistence type="inferred from homology"/>
<name>A0A4Y7JT05_PAPSO</name>
<reference evidence="14 15" key="1">
    <citation type="journal article" date="2018" name="Science">
        <title>The opium poppy genome and morphinan production.</title>
        <authorList>
            <person name="Guo L."/>
            <person name="Winzer T."/>
            <person name="Yang X."/>
            <person name="Li Y."/>
            <person name="Ning Z."/>
            <person name="He Z."/>
            <person name="Teodor R."/>
            <person name="Lu Y."/>
            <person name="Bowser T.A."/>
            <person name="Graham I.A."/>
            <person name="Ye K."/>
        </authorList>
    </citation>
    <scope>NUCLEOTIDE SEQUENCE [LARGE SCALE GENOMIC DNA]</scope>
    <source>
        <strain evidence="15">cv. HN1</strain>
        <tissue evidence="14">Leaves</tissue>
    </source>
</reference>
<dbReference type="InterPro" id="IPR006045">
    <property type="entry name" value="Cupin_1"/>
</dbReference>
<sequence length="229" mass="24416">MAAAKFSIKTASSFFLVLYSTMILFFALPCFSSDPDPLQDFCVADLNSTTTTVNGYPCKPESQVTSSDFVFSGLVEEASTDNPEGLGVRFGNVKFFPGLNTLGLSVSRIDLAPGGIVPAHTHPRASEINYVMKGEVNVGFISTKNVLYSGVLKAGMMAVVPRGLVHYTKNVGGEKAVLLAILNCQLPGTVSLPSNIFGTKPTIPNDVLSKNFRVNQTVIANIKSKFAAI</sequence>
<evidence type="ECO:0000313" key="14">
    <source>
        <dbReference type="EMBL" id="RZC63071.1"/>
    </source>
</evidence>
<dbReference type="GO" id="GO:0009506">
    <property type="term" value="C:plasmodesma"/>
    <property type="evidence" value="ECO:0007669"/>
    <property type="project" value="UniProtKB-ARBA"/>
</dbReference>
<evidence type="ECO:0000256" key="7">
    <source>
        <dbReference type="ARBA" id="ARBA00023157"/>
    </source>
</evidence>
<feature type="binding site" evidence="9">
    <location>
        <position position="122"/>
    </location>
    <ligand>
        <name>oxalate</name>
        <dbReference type="ChEBI" id="CHEBI:30623"/>
    </ligand>
</feature>
<accession>A0A4Y7JT05</accession>
<evidence type="ECO:0000256" key="9">
    <source>
        <dbReference type="PIRSR" id="PIRSR601929-1"/>
    </source>
</evidence>
<feature type="domain" description="Cupin type-1" evidence="13">
    <location>
        <begin position="72"/>
        <end position="220"/>
    </location>
</feature>
<dbReference type="SUPFAM" id="SSF51182">
    <property type="entry name" value="RmlC-like cupins"/>
    <property type="match status" value="1"/>
</dbReference>
<evidence type="ECO:0000256" key="12">
    <source>
        <dbReference type="RuleBase" id="RU366015"/>
    </source>
</evidence>
<gene>
    <name evidence="14" type="ORF">C5167_024838</name>
</gene>
<evidence type="ECO:0000256" key="4">
    <source>
        <dbReference type="ARBA" id="ARBA00022525"/>
    </source>
</evidence>
<comment type="subcellular location">
    <subcellularLocation>
        <location evidence="1 12">Secreted</location>
        <location evidence="1 12">Extracellular space</location>
        <location evidence="1 12">Apoplast</location>
    </subcellularLocation>
</comment>
<feature type="disulfide bond" evidence="11">
    <location>
        <begin position="42"/>
        <end position="58"/>
    </location>
</feature>
<dbReference type="AlphaFoldDB" id="A0A4Y7JT05"/>
<dbReference type="Gene3D" id="2.60.120.10">
    <property type="entry name" value="Jelly Rolls"/>
    <property type="match status" value="1"/>
</dbReference>
<evidence type="ECO:0000256" key="6">
    <source>
        <dbReference type="ARBA" id="ARBA00022729"/>
    </source>
</evidence>
<evidence type="ECO:0000256" key="8">
    <source>
        <dbReference type="ARBA" id="ARBA00023211"/>
    </source>
</evidence>
<keyword evidence="4 12" id="KW-0964">Secreted</keyword>
<feature type="binding site" evidence="10">
    <location>
        <position position="127"/>
    </location>
    <ligand>
        <name>Mn(2+)</name>
        <dbReference type="ChEBI" id="CHEBI:29035"/>
    </ligand>
</feature>
<dbReference type="GO" id="GO:2000280">
    <property type="term" value="P:regulation of root development"/>
    <property type="evidence" value="ECO:0007669"/>
    <property type="project" value="UniProtKB-ARBA"/>
</dbReference>
<protein>
    <recommendedName>
        <fullName evidence="12">Germin-like protein</fullName>
    </recommendedName>
</protein>
<dbReference type="Pfam" id="PF00190">
    <property type="entry name" value="Cupin_1"/>
    <property type="match status" value="1"/>
</dbReference>
<dbReference type="InterPro" id="IPR014710">
    <property type="entry name" value="RmlC-like_jellyroll"/>
</dbReference>
<keyword evidence="6 12" id="KW-0732">Signal</keyword>
<feature type="binding site" evidence="9">
    <location>
        <position position="127"/>
    </location>
    <ligand>
        <name>oxalate</name>
        <dbReference type="ChEBI" id="CHEBI:30623"/>
    </ligand>
</feature>
<evidence type="ECO:0000256" key="11">
    <source>
        <dbReference type="PIRSR" id="PIRSR601929-3"/>
    </source>
</evidence>
<organism evidence="14 15">
    <name type="scientific">Papaver somniferum</name>
    <name type="common">Opium poppy</name>
    <dbReference type="NCBI Taxonomy" id="3469"/>
    <lineage>
        <taxon>Eukaryota</taxon>
        <taxon>Viridiplantae</taxon>
        <taxon>Streptophyta</taxon>
        <taxon>Embryophyta</taxon>
        <taxon>Tracheophyta</taxon>
        <taxon>Spermatophyta</taxon>
        <taxon>Magnoliopsida</taxon>
        <taxon>Ranunculales</taxon>
        <taxon>Papaveraceae</taxon>
        <taxon>Papaveroideae</taxon>
        <taxon>Papaver</taxon>
    </lineage>
</organism>
<feature type="binding site" evidence="10">
    <location>
        <position position="122"/>
    </location>
    <ligand>
        <name>Mn(2+)</name>
        <dbReference type="ChEBI" id="CHEBI:29035"/>
    </ligand>
</feature>
<dbReference type="Proteomes" id="UP000316621">
    <property type="component" value="Chromosome 5"/>
</dbReference>
<dbReference type="OrthoDB" id="1546383at2759"/>
<keyword evidence="7 11" id="KW-1015">Disulfide bond</keyword>
<dbReference type="GO" id="GO:0030145">
    <property type="term" value="F:manganese ion binding"/>
    <property type="evidence" value="ECO:0007669"/>
    <property type="project" value="UniProtKB-UniRule"/>
</dbReference>
<comment type="similarity">
    <text evidence="2 12">Belongs to the germin family.</text>
</comment>
<dbReference type="InterPro" id="IPR001929">
    <property type="entry name" value="Germin"/>
</dbReference>
<keyword evidence="8 9" id="KW-0464">Manganese</keyword>
<dbReference type="GO" id="GO:0010497">
    <property type="term" value="P:plasmodesmata-mediated intercellular transport"/>
    <property type="evidence" value="ECO:0007669"/>
    <property type="project" value="UniProtKB-ARBA"/>
</dbReference>
<dbReference type="CDD" id="cd02241">
    <property type="entry name" value="cupin_OxOx"/>
    <property type="match status" value="1"/>
</dbReference>
<keyword evidence="15" id="KW-1185">Reference proteome</keyword>
<feature type="signal peptide" evidence="12">
    <location>
        <begin position="1"/>
        <end position="32"/>
    </location>
</feature>
<evidence type="ECO:0000256" key="1">
    <source>
        <dbReference type="ARBA" id="ARBA00004271"/>
    </source>
</evidence>
<keyword evidence="5 9" id="KW-0479">Metal-binding</keyword>
<dbReference type="OMA" id="NGYPCQP"/>
<dbReference type="SMART" id="SM00835">
    <property type="entry name" value="Cupin_1"/>
    <property type="match status" value="1"/>
</dbReference>
<dbReference type="InterPro" id="IPR011051">
    <property type="entry name" value="RmlC_Cupin_sf"/>
</dbReference>
<feature type="binding site" evidence="10">
    <location>
        <position position="166"/>
    </location>
    <ligand>
        <name>Mn(2+)</name>
        <dbReference type="ChEBI" id="CHEBI:29035"/>
    </ligand>
</feature>
<evidence type="ECO:0000256" key="10">
    <source>
        <dbReference type="PIRSR" id="PIRSR601929-2"/>
    </source>
</evidence>
<feature type="chain" id="PRO_5021512255" description="Germin-like protein" evidence="12">
    <location>
        <begin position="33"/>
        <end position="229"/>
    </location>
</feature>
<evidence type="ECO:0000259" key="13">
    <source>
        <dbReference type="SMART" id="SM00835"/>
    </source>
</evidence>
<evidence type="ECO:0000256" key="5">
    <source>
        <dbReference type="ARBA" id="ARBA00022723"/>
    </source>
</evidence>
<keyword evidence="3 12" id="KW-0052">Apoplast</keyword>
<evidence type="ECO:0000313" key="15">
    <source>
        <dbReference type="Proteomes" id="UP000316621"/>
    </source>
</evidence>
<dbReference type="PANTHER" id="PTHR31238">
    <property type="entry name" value="GERMIN-LIKE PROTEIN SUBFAMILY 3 MEMBER 3"/>
    <property type="match status" value="1"/>
</dbReference>
<dbReference type="PROSITE" id="PS00725">
    <property type="entry name" value="GERMIN"/>
    <property type="match status" value="1"/>
</dbReference>
<dbReference type="FunFam" id="2.60.120.10:FF:000025">
    <property type="entry name" value="germin-like protein subfamily 2 member 1"/>
    <property type="match status" value="1"/>
</dbReference>
<feature type="binding site" evidence="10">
    <location>
        <position position="120"/>
    </location>
    <ligand>
        <name>Mn(2+)</name>
        <dbReference type="ChEBI" id="CHEBI:29035"/>
    </ligand>
</feature>
<dbReference type="PRINTS" id="PR00325">
    <property type="entry name" value="GERMIN"/>
</dbReference>
<dbReference type="EMBL" id="CM010719">
    <property type="protein sequence ID" value="RZC63071.1"/>
    <property type="molecule type" value="Genomic_DNA"/>
</dbReference>
<dbReference type="InterPro" id="IPR019780">
    <property type="entry name" value="Germin_Mn-BS"/>
</dbReference>